<sequence length="163" mass="18709">MIRHAKKEDLASLTALALQIWLNTYTVDGMRREYADFAINHFTKDYFNNLLSLEDYEVIVYEQERAILGLAVVNKGSFFEGPENGYELEKLYVHTHFQGKGVGSALLNAIRKNFGAQFWLYTWTENASNSFYKRLGFRQTGELSFEFAGVNIVNNVYISPPSN</sequence>
<protein>
    <recommendedName>
        <fullName evidence="3">N-acetyltransferase domain-containing protein</fullName>
    </recommendedName>
</protein>
<comment type="caution">
    <text evidence="4">The sequence shown here is derived from an EMBL/GenBank/DDBJ whole genome shotgun (WGS) entry which is preliminary data.</text>
</comment>
<evidence type="ECO:0000256" key="2">
    <source>
        <dbReference type="ARBA" id="ARBA00023315"/>
    </source>
</evidence>
<organism evidence="4 5">
    <name type="scientific">Pseudoalteromonas luteoviolacea NCIMB 1942</name>
    <dbReference type="NCBI Taxonomy" id="1365253"/>
    <lineage>
        <taxon>Bacteria</taxon>
        <taxon>Pseudomonadati</taxon>
        <taxon>Pseudomonadota</taxon>
        <taxon>Gammaproteobacteria</taxon>
        <taxon>Alteromonadales</taxon>
        <taxon>Pseudoalteromonadaceae</taxon>
        <taxon>Pseudoalteromonas</taxon>
    </lineage>
</organism>
<dbReference type="CDD" id="cd04301">
    <property type="entry name" value="NAT_SF"/>
    <property type="match status" value="1"/>
</dbReference>
<name>A0A167DIQ5_9GAMM</name>
<dbReference type="GO" id="GO:0016747">
    <property type="term" value="F:acyltransferase activity, transferring groups other than amino-acyl groups"/>
    <property type="evidence" value="ECO:0007669"/>
    <property type="project" value="InterPro"/>
</dbReference>
<evidence type="ECO:0000259" key="3">
    <source>
        <dbReference type="PROSITE" id="PS51186"/>
    </source>
</evidence>
<dbReference type="Pfam" id="PF13508">
    <property type="entry name" value="Acetyltransf_7"/>
    <property type="match status" value="1"/>
</dbReference>
<evidence type="ECO:0000313" key="4">
    <source>
        <dbReference type="EMBL" id="KZN48884.1"/>
    </source>
</evidence>
<dbReference type="RefSeq" id="WP_063376448.1">
    <property type="nucleotide sequence ID" value="NZ_AUXT01000143.1"/>
</dbReference>
<evidence type="ECO:0000256" key="1">
    <source>
        <dbReference type="ARBA" id="ARBA00022679"/>
    </source>
</evidence>
<proteinExistence type="predicted"/>
<keyword evidence="2" id="KW-0012">Acyltransferase</keyword>
<dbReference type="AlphaFoldDB" id="A0A167DIQ5"/>
<dbReference type="OrthoDB" id="143110at2"/>
<accession>A0A167DIQ5</accession>
<dbReference type="SUPFAM" id="SSF55729">
    <property type="entry name" value="Acyl-CoA N-acyltransferases (Nat)"/>
    <property type="match status" value="1"/>
</dbReference>
<dbReference type="PROSITE" id="PS51186">
    <property type="entry name" value="GNAT"/>
    <property type="match status" value="1"/>
</dbReference>
<dbReference type="PATRIC" id="fig|1365253.3.peg.1658"/>
<gene>
    <name evidence="4" type="ORF">N482_07035</name>
</gene>
<evidence type="ECO:0000313" key="5">
    <source>
        <dbReference type="Proteomes" id="UP000076587"/>
    </source>
</evidence>
<feature type="domain" description="N-acetyltransferase" evidence="3">
    <location>
        <begin position="1"/>
        <end position="159"/>
    </location>
</feature>
<dbReference type="Gene3D" id="3.40.630.30">
    <property type="match status" value="1"/>
</dbReference>
<dbReference type="EMBL" id="AUXT01000143">
    <property type="protein sequence ID" value="KZN48884.1"/>
    <property type="molecule type" value="Genomic_DNA"/>
</dbReference>
<dbReference type="InterPro" id="IPR016181">
    <property type="entry name" value="Acyl_CoA_acyltransferase"/>
</dbReference>
<reference evidence="4 5" key="1">
    <citation type="submission" date="2013-07" db="EMBL/GenBank/DDBJ databases">
        <title>Comparative Genomic and Metabolomic Analysis of Twelve Strains of Pseudoalteromonas luteoviolacea.</title>
        <authorList>
            <person name="Vynne N.G."/>
            <person name="Mansson M."/>
            <person name="Gram L."/>
        </authorList>
    </citation>
    <scope>NUCLEOTIDE SEQUENCE [LARGE SCALE GENOMIC DNA]</scope>
    <source>
        <strain evidence="4 5">NCIMB 1942</strain>
    </source>
</reference>
<dbReference type="Proteomes" id="UP000076587">
    <property type="component" value="Unassembled WGS sequence"/>
</dbReference>
<dbReference type="InterPro" id="IPR000182">
    <property type="entry name" value="GNAT_dom"/>
</dbReference>
<dbReference type="PANTHER" id="PTHR43800:SF1">
    <property type="entry name" value="PEPTIDYL-LYSINE N-ACETYLTRANSFERASE YJAB"/>
    <property type="match status" value="1"/>
</dbReference>
<dbReference type="PANTHER" id="PTHR43800">
    <property type="entry name" value="PEPTIDYL-LYSINE N-ACETYLTRANSFERASE YJAB"/>
    <property type="match status" value="1"/>
</dbReference>
<keyword evidence="1" id="KW-0808">Transferase</keyword>